<dbReference type="UniPathway" id="UPA00277">
    <property type="reaction ID" value="UER00407"/>
</dbReference>
<keyword evidence="4 15" id="KW-0285">Flavoprotein</keyword>
<evidence type="ECO:0000256" key="12">
    <source>
        <dbReference type="ARBA" id="ARBA00023268"/>
    </source>
</evidence>
<dbReference type="NCBIfam" id="NF004162">
    <property type="entry name" value="PRK05627.1-5"/>
    <property type="match status" value="1"/>
</dbReference>
<protein>
    <recommendedName>
        <fullName evidence="15">Riboflavin biosynthesis protein</fullName>
    </recommendedName>
    <domain>
        <recommendedName>
            <fullName evidence="15">Riboflavin kinase</fullName>
            <ecNumber evidence="15">2.7.1.26</ecNumber>
        </recommendedName>
        <alternativeName>
            <fullName evidence="15">Flavokinase</fullName>
        </alternativeName>
    </domain>
    <domain>
        <recommendedName>
            <fullName evidence="15">FMN adenylyltransferase</fullName>
            <ecNumber evidence="15">2.7.7.2</ecNumber>
        </recommendedName>
        <alternativeName>
            <fullName evidence="15">FAD pyrophosphorylase</fullName>
        </alternativeName>
        <alternativeName>
            <fullName evidence="15">FAD synthase</fullName>
        </alternativeName>
    </domain>
</protein>
<evidence type="ECO:0000256" key="11">
    <source>
        <dbReference type="ARBA" id="ARBA00022840"/>
    </source>
</evidence>
<evidence type="ECO:0000256" key="2">
    <source>
        <dbReference type="ARBA" id="ARBA00004726"/>
    </source>
</evidence>
<dbReference type="SUPFAM" id="SSF82114">
    <property type="entry name" value="Riboflavin kinase-like"/>
    <property type="match status" value="1"/>
</dbReference>
<evidence type="ECO:0000256" key="7">
    <source>
        <dbReference type="ARBA" id="ARBA00022695"/>
    </source>
</evidence>
<dbReference type="GO" id="GO:0003919">
    <property type="term" value="F:FMN adenylyltransferase activity"/>
    <property type="evidence" value="ECO:0007669"/>
    <property type="project" value="UniProtKB-UniRule"/>
</dbReference>
<dbReference type="PIRSF" id="PIRSF004491">
    <property type="entry name" value="FAD_Synth"/>
    <property type="match status" value="1"/>
</dbReference>
<evidence type="ECO:0000256" key="14">
    <source>
        <dbReference type="ARBA" id="ARBA00049494"/>
    </source>
</evidence>
<dbReference type="InterPro" id="IPR004821">
    <property type="entry name" value="Cyt_trans-like"/>
</dbReference>
<dbReference type="SMART" id="SM00904">
    <property type="entry name" value="Flavokinase"/>
    <property type="match status" value="1"/>
</dbReference>
<comment type="pathway">
    <text evidence="3 15">Cofactor biosynthesis; FMN biosynthesis; FMN from riboflavin (ATP route): step 1/1.</text>
</comment>
<dbReference type="GO" id="GO:0009231">
    <property type="term" value="P:riboflavin biosynthetic process"/>
    <property type="evidence" value="ECO:0007669"/>
    <property type="project" value="InterPro"/>
</dbReference>
<keyword evidence="12" id="KW-0511">Multifunctional enzyme</keyword>
<evidence type="ECO:0000259" key="16">
    <source>
        <dbReference type="SMART" id="SM00904"/>
    </source>
</evidence>
<dbReference type="NCBIfam" id="NF004160">
    <property type="entry name" value="PRK05627.1-3"/>
    <property type="match status" value="1"/>
</dbReference>
<comment type="catalytic activity">
    <reaction evidence="14 15">
        <text>FMN + ATP + H(+) = FAD + diphosphate</text>
        <dbReference type="Rhea" id="RHEA:17237"/>
        <dbReference type="ChEBI" id="CHEBI:15378"/>
        <dbReference type="ChEBI" id="CHEBI:30616"/>
        <dbReference type="ChEBI" id="CHEBI:33019"/>
        <dbReference type="ChEBI" id="CHEBI:57692"/>
        <dbReference type="ChEBI" id="CHEBI:58210"/>
        <dbReference type="EC" id="2.7.7.2"/>
    </reaction>
</comment>
<dbReference type="FunFam" id="3.40.50.620:FF:000021">
    <property type="entry name" value="Riboflavin biosynthesis protein"/>
    <property type="match status" value="1"/>
</dbReference>
<keyword evidence="18" id="KW-1185">Reference proteome</keyword>
<dbReference type="InterPro" id="IPR002606">
    <property type="entry name" value="Riboflavin_kinase_bac"/>
</dbReference>
<dbReference type="EMBL" id="CP029822">
    <property type="protein sequence ID" value="AZS52126.1"/>
    <property type="molecule type" value="Genomic_DNA"/>
</dbReference>
<comment type="pathway">
    <text evidence="2 15">Cofactor biosynthesis; FAD biosynthesis; FAD from FMN: step 1/1.</text>
</comment>
<dbReference type="Proteomes" id="UP000273143">
    <property type="component" value="Chromosome"/>
</dbReference>
<dbReference type="GO" id="GO:0006747">
    <property type="term" value="P:FAD biosynthetic process"/>
    <property type="evidence" value="ECO:0007669"/>
    <property type="project" value="UniProtKB-UniRule"/>
</dbReference>
<dbReference type="InterPro" id="IPR014729">
    <property type="entry name" value="Rossmann-like_a/b/a_fold"/>
</dbReference>
<organism evidence="17 18">
    <name type="scientific">Entomomonas moraniae</name>
    <dbReference type="NCBI Taxonomy" id="2213226"/>
    <lineage>
        <taxon>Bacteria</taxon>
        <taxon>Pseudomonadati</taxon>
        <taxon>Pseudomonadota</taxon>
        <taxon>Gammaproteobacteria</taxon>
        <taxon>Pseudomonadales</taxon>
        <taxon>Pseudomonadaceae</taxon>
        <taxon>Entomomonas</taxon>
    </lineage>
</organism>
<dbReference type="InterPro" id="IPR015864">
    <property type="entry name" value="FAD_synthase"/>
</dbReference>
<dbReference type="KEGG" id="emo:DM558_00160"/>
<dbReference type="NCBIfam" id="NF004163">
    <property type="entry name" value="PRK05627.1-6"/>
    <property type="match status" value="1"/>
</dbReference>
<dbReference type="Gene3D" id="2.40.30.30">
    <property type="entry name" value="Riboflavin kinase-like"/>
    <property type="match status" value="1"/>
</dbReference>
<feature type="domain" description="Riboflavin kinase" evidence="16">
    <location>
        <begin position="183"/>
        <end position="307"/>
    </location>
</feature>
<evidence type="ECO:0000256" key="6">
    <source>
        <dbReference type="ARBA" id="ARBA00022679"/>
    </source>
</evidence>
<dbReference type="GO" id="GO:0005524">
    <property type="term" value="F:ATP binding"/>
    <property type="evidence" value="ECO:0007669"/>
    <property type="project" value="UniProtKB-UniRule"/>
</dbReference>
<comment type="catalytic activity">
    <reaction evidence="13 15">
        <text>riboflavin + ATP = FMN + ADP + H(+)</text>
        <dbReference type="Rhea" id="RHEA:14357"/>
        <dbReference type="ChEBI" id="CHEBI:15378"/>
        <dbReference type="ChEBI" id="CHEBI:30616"/>
        <dbReference type="ChEBI" id="CHEBI:57986"/>
        <dbReference type="ChEBI" id="CHEBI:58210"/>
        <dbReference type="ChEBI" id="CHEBI:456216"/>
        <dbReference type="EC" id="2.7.1.26"/>
    </reaction>
</comment>
<keyword evidence="10 15" id="KW-0274">FAD</keyword>
<dbReference type="Pfam" id="PF06574">
    <property type="entry name" value="FAD_syn"/>
    <property type="match status" value="1"/>
</dbReference>
<evidence type="ECO:0000313" key="17">
    <source>
        <dbReference type="EMBL" id="AZS52126.1"/>
    </source>
</evidence>
<dbReference type="Gene3D" id="3.40.50.620">
    <property type="entry name" value="HUPs"/>
    <property type="match status" value="1"/>
</dbReference>
<evidence type="ECO:0000256" key="5">
    <source>
        <dbReference type="ARBA" id="ARBA00022643"/>
    </source>
</evidence>
<comment type="function">
    <text evidence="1">Catalyzes the phosphorylation of riboflavin to FMN followed by the adenylation of FMN to FAD.</text>
</comment>
<dbReference type="CDD" id="cd02064">
    <property type="entry name" value="FAD_synthetase_N"/>
    <property type="match status" value="1"/>
</dbReference>
<evidence type="ECO:0000256" key="10">
    <source>
        <dbReference type="ARBA" id="ARBA00022827"/>
    </source>
</evidence>
<accession>A0A451EQK5</accession>
<dbReference type="RefSeq" id="WP_127161503.1">
    <property type="nucleotide sequence ID" value="NZ_CP029822.1"/>
</dbReference>
<dbReference type="GO" id="GO:0008531">
    <property type="term" value="F:riboflavin kinase activity"/>
    <property type="evidence" value="ECO:0007669"/>
    <property type="project" value="UniProtKB-UniRule"/>
</dbReference>
<dbReference type="GO" id="GO:0009398">
    <property type="term" value="P:FMN biosynthetic process"/>
    <property type="evidence" value="ECO:0007669"/>
    <property type="project" value="UniProtKB-UniRule"/>
</dbReference>
<dbReference type="PANTHER" id="PTHR22749:SF6">
    <property type="entry name" value="RIBOFLAVIN KINASE"/>
    <property type="match status" value="1"/>
</dbReference>
<dbReference type="InterPro" id="IPR023468">
    <property type="entry name" value="Riboflavin_kinase"/>
</dbReference>
<keyword evidence="7 15" id="KW-0548">Nucleotidyltransferase</keyword>
<reference evidence="18" key="1">
    <citation type="submission" date="2018-06" db="EMBL/GenBank/DDBJ databases">
        <title>Complete genome of Pseudomonas insecticola strain QZS01.</title>
        <authorList>
            <person name="Wang J."/>
            <person name="Su Q."/>
        </authorList>
    </citation>
    <scope>NUCLEOTIDE SEQUENCE [LARGE SCALE GENOMIC DNA]</scope>
    <source>
        <strain evidence="18">QZS01</strain>
    </source>
</reference>
<dbReference type="SUPFAM" id="SSF52374">
    <property type="entry name" value="Nucleotidylyl transferase"/>
    <property type="match status" value="1"/>
</dbReference>
<evidence type="ECO:0000256" key="3">
    <source>
        <dbReference type="ARBA" id="ARBA00005201"/>
    </source>
</evidence>
<sequence length="314" mass="35365">MQLVRCLQDLKKLQSGSVVTIGNFDGLHLGHQVILEHVKAQAKILNVPSVVIIFEPQPKEFFVPDAATIRLTRLREKLELFRDNAIDFVLCLHFNQNFSKLTAEDFIKKILVDALHIKHIEVGDDFLFGAKRAGNFTMLEEAGKEFGFSVKDAKTVFLDGERISSTRVRNALLVDDLDLAERLLGRPFQLSGRVIQGQQLARKLGCPTANIQLKRKQAPLKGVFVVSCELDGKVYCGVANIGIRPTVKGDGNSHLEVHLLDFSGDLYKRHIRVTFHQKLRDEKKFNSLDELKAAIDKDVTNARAYWHARGLLNC</sequence>
<dbReference type="InterPro" id="IPR015865">
    <property type="entry name" value="Riboflavin_kinase_bac/euk"/>
</dbReference>
<comment type="similarity">
    <text evidence="15">Belongs to the ribF family.</text>
</comment>
<dbReference type="UniPathway" id="UPA00276">
    <property type="reaction ID" value="UER00406"/>
</dbReference>
<dbReference type="EC" id="2.7.1.26" evidence="15"/>
<dbReference type="Pfam" id="PF01687">
    <property type="entry name" value="Flavokinase"/>
    <property type="match status" value="1"/>
</dbReference>
<keyword evidence="11 15" id="KW-0067">ATP-binding</keyword>
<keyword evidence="5 15" id="KW-0288">FMN</keyword>
<evidence type="ECO:0000313" key="18">
    <source>
        <dbReference type="Proteomes" id="UP000273143"/>
    </source>
</evidence>
<evidence type="ECO:0000256" key="1">
    <source>
        <dbReference type="ARBA" id="ARBA00002121"/>
    </source>
</evidence>
<evidence type="ECO:0000256" key="13">
    <source>
        <dbReference type="ARBA" id="ARBA00047880"/>
    </source>
</evidence>
<evidence type="ECO:0000256" key="9">
    <source>
        <dbReference type="ARBA" id="ARBA00022777"/>
    </source>
</evidence>
<proteinExistence type="inferred from homology"/>
<keyword evidence="6 15" id="KW-0808">Transferase</keyword>
<dbReference type="NCBIfam" id="TIGR00125">
    <property type="entry name" value="cyt_tran_rel"/>
    <property type="match status" value="1"/>
</dbReference>
<keyword evidence="8 15" id="KW-0547">Nucleotide-binding</keyword>
<gene>
    <name evidence="17" type="ORF">DM558_00160</name>
</gene>
<evidence type="ECO:0000256" key="8">
    <source>
        <dbReference type="ARBA" id="ARBA00022741"/>
    </source>
</evidence>
<dbReference type="PANTHER" id="PTHR22749">
    <property type="entry name" value="RIBOFLAVIN KINASE/FMN ADENYLYLTRANSFERASE"/>
    <property type="match status" value="1"/>
</dbReference>
<dbReference type="NCBIfam" id="NF004159">
    <property type="entry name" value="PRK05627.1-2"/>
    <property type="match status" value="1"/>
</dbReference>
<name>A0A451EQK5_9GAMM</name>
<keyword evidence="9 15" id="KW-0418">Kinase</keyword>
<dbReference type="InterPro" id="IPR023465">
    <property type="entry name" value="Riboflavin_kinase_dom_sf"/>
</dbReference>
<evidence type="ECO:0000256" key="4">
    <source>
        <dbReference type="ARBA" id="ARBA00022630"/>
    </source>
</evidence>
<dbReference type="EC" id="2.7.7.2" evidence="15"/>
<evidence type="ECO:0000256" key="15">
    <source>
        <dbReference type="PIRNR" id="PIRNR004491"/>
    </source>
</evidence>
<dbReference type="NCBIfam" id="TIGR00083">
    <property type="entry name" value="ribF"/>
    <property type="match status" value="1"/>
</dbReference>
<dbReference type="AlphaFoldDB" id="A0A451EQK5"/>